<accession>A0A160TLF5</accession>
<proteinExistence type="predicted"/>
<evidence type="ECO:0000313" key="1">
    <source>
        <dbReference type="EMBL" id="CUS45371.1"/>
    </source>
</evidence>
<protein>
    <submittedName>
        <fullName evidence="1">Uncharacterized protein</fullName>
    </submittedName>
</protein>
<name>A0A160TLF5_9ZZZZ</name>
<dbReference type="AlphaFoldDB" id="A0A160TLF5"/>
<reference evidence="1" key="1">
    <citation type="submission" date="2015-10" db="EMBL/GenBank/DDBJ databases">
        <authorList>
            <person name="Gilbert D.G."/>
        </authorList>
    </citation>
    <scope>NUCLEOTIDE SEQUENCE</scope>
</reference>
<dbReference type="EMBL" id="CZQE01000248">
    <property type="protein sequence ID" value="CUS45371.1"/>
    <property type="molecule type" value="Genomic_DNA"/>
</dbReference>
<organism evidence="1">
    <name type="scientific">hydrothermal vent metagenome</name>
    <dbReference type="NCBI Taxonomy" id="652676"/>
    <lineage>
        <taxon>unclassified sequences</taxon>
        <taxon>metagenomes</taxon>
        <taxon>ecological metagenomes</taxon>
    </lineage>
</organism>
<gene>
    <name evidence="1" type="ORF">MGWOODY_Smn2138</name>
</gene>
<sequence>MQRRPEMCIVNRELVEDLEPLVGSQAEVMQRLGISWNSWIKIVAGLPVRKSVGQRLKERALAQAASVQGLKAKFPCSSAPDGINRAALDNAFMFPAANDAEPAPRPAGYGLRGVRRARSFGMCEGAAH</sequence>